<dbReference type="GO" id="GO:0005634">
    <property type="term" value="C:nucleus"/>
    <property type="evidence" value="ECO:0007669"/>
    <property type="project" value="UniProtKB-SubCell"/>
</dbReference>
<dbReference type="Pfam" id="PF00010">
    <property type="entry name" value="HLH"/>
    <property type="match status" value="1"/>
</dbReference>
<dbReference type="OrthoDB" id="5976910at2759"/>
<dbReference type="InterPro" id="IPR050283">
    <property type="entry name" value="E-box_TF_Regulators"/>
</dbReference>
<accession>T1K3G8</accession>
<dbReference type="SUPFAM" id="SSF47459">
    <property type="entry name" value="HLH, helix-loop-helix DNA-binding domain"/>
    <property type="match status" value="1"/>
</dbReference>
<organism evidence="7 8">
    <name type="scientific">Tetranychus urticae</name>
    <name type="common">Two-spotted spider mite</name>
    <dbReference type="NCBI Taxonomy" id="32264"/>
    <lineage>
        <taxon>Eukaryota</taxon>
        <taxon>Metazoa</taxon>
        <taxon>Ecdysozoa</taxon>
        <taxon>Arthropoda</taxon>
        <taxon>Chelicerata</taxon>
        <taxon>Arachnida</taxon>
        <taxon>Acari</taxon>
        <taxon>Acariformes</taxon>
        <taxon>Trombidiformes</taxon>
        <taxon>Prostigmata</taxon>
        <taxon>Eleutherengona</taxon>
        <taxon>Raphignathae</taxon>
        <taxon>Tetranychoidea</taxon>
        <taxon>Tetranychidae</taxon>
        <taxon>Tetranychus</taxon>
    </lineage>
</organism>
<gene>
    <name evidence="7" type="primary">107359933</name>
</gene>
<reference evidence="7" key="2">
    <citation type="submission" date="2015-06" db="UniProtKB">
        <authorList>
            <consortium name="EnsemblMetazoa"/>
        </authorList>
    </citation>
    <scope>IDENTIFICATION</scope>
</reference>
<feature type="region of interest" description="Disordered" evidence="5">
    <location>
        <begin position="66"/>
        <end position="86"/>
    </location>
</feature>
<dbReference type="InterPro" id="IPR036638">
    <property type="entry name" value="HLH_DNA-bd_sf"/>
</dbReference>
<name>T1K3G8_TETUR</name>
<evidence type="ECO:0000259" key="6">
    <source>
        <dbReference type="PROSITE" id="PS50888"/>
    </source>
</evidence>
<keyword evidence="4" id="KW-0539">Nucleus</keyword>
<dbReference type="SMART" id="SM00353">
    <property type="entry name" value="HLH"/>
    <property type="match status" value="1"/>
</dbReference>
<dbReference type="HOGENOM" id="CLU_1580526_0_0_1"/>
<dbReference type="GO" id="GO:0000977">
    <property type="term" value="F:RNA polymerase II transcription regulatory region sequence-specific DNA binding"/>
    <property type="evidence" value="ECO:0007669"/>
    <property type="project" value="TreeGrafter"/>
</dbReference>
<dbReference type="PROSITE" id="PS50888">
    <property type="entry name" value="BHLH"/>
    <property type="match status" value="1"/>
</dbReference>
<dbReference type="PANTHER" id="PTHR23349">
    <property type="entry name" value="BASIC HELIX-LOOP-HELIX TRANSCRIPTION FACTOR, TWIST"/>
    <property type="match status" value="1"/>
</dbReference>
<evidence type="ECO:0000313" key="8">
    <source>
        <dbReference type="Proteomes" id="UP000015104"/>
    </source>
</evidence>
<evidence type="ECO:0000256" key="1">
    <source>
        <dbReference type="ARBA" id="ARBA00004123"/>
    </source>
</evidence>
<dbReference type="EnsemblMetazoa" id="tetur04g08630.1">
    <property type="protein sequence ID" value="tetur04g08630.1"/>
    <property type="gene ID" value="tetur04g08630"/>
</dbReference>
<dbReference type="EMBL" id="CAEY01001379">
    <property type="status" value="NOT_ANNOTATED_CDS"/>
    <property type="molecule type" value="Genomic_DNA"/>
</dbReference>
<keyword evidence="2" id="KW-0524">Neurogenesis</keyword>
<dbReference type="InterPro" id="IPR011598">
    <property type="entry name" value="bHLH_dom"/>
</dbReference>
<evidence type="ECO:0000256" key="3">
    <source>
        <dbReference type="ARBA" id="ARBA00023125"/>
    </source>
</evidence>
<evidence type="ECO:0000256" key="4">
    <source>
        <dbReference type="ARBA" id="ARBA00023242"/>
    </source>
</evidence>
<dbReference type="GO" id="GO:0007399">
    <property type="term" value="P:nervous system development"/>
    <property type="evidence" value="ECO:0007669"/>
    <property type="project" value="UniProtKB-KW"/>
</dbReference>
<comment type="subcellular location">
    <subcellularLocation>
        <location evidence="1">Nucleus</location>
    </subcellularLocation>
</comment>
<dbReference type="CDD" id="cd19743">
    <property type="entry name" value="bHLH_TS_ASCL2_Mash2"/>
    <property type="match status" value="1"/>
</dbReference>
<dbReference type="GO" id="GO:0046983">
    <property type="term" value="F:protein dimerization activity"/>
    <property type="evidence" value="ECO:0007669"/>
    <property type="project" value="InterPro"/>
</dbReference>
<dbReference type="Proteomes" id="UP000015104">
    <property type="component" value="Unassembled WGS sequence"/>
</dbReference>
<dbReference type="STRING" id="32264.T1K3G8"/>
<evidence type="ECO:0000313" key="7">
    <source>
        <dbReference type="EnsemblMetazoa" id="tetur04g08630.1"/>
    </source>
</evidence>
<evidence type="ECO:0000256" key="2">
    <source>
        <dbReference type="ARBA" id="ARBA00022902"/>
    </source>
</evidence>
<evidence type="ECO:0000256" key="5">
    <source>
        <dbReference type="SAM" id="MobiDB-lite"/>
    </source>
</evidence>
<dbReference type="Gene3D" id="4.10.280.10">
    <property type="entry name" value="Helix-loop-helix DNA-binding domain"/>
    <property type="match status" value="1"/>
</dbReference>
<keyword evidence="8" id="KW-1185">Reference proteome</keyword>
<reference evidence="8" key="1">
    <citation type="submission" date="2011-08" db="EMBL/GenBank/DDBJ databases">
        <authorList>
            <person name="Rombauts S."/>
        </authorList>
    </citation>
    <scope>NUCLEOTIDE SEQUENCE</scope>
    <source>
        <strain evidence="8">London</strain>
    </source>
</reference>
<dbReference type="KEGG" id="tut:107359933"/>
<dbReference type="FunFam" id="4.10.280.10:FF:000029">
    <property type="entry name" value="Achaete-scute family bHLH transcription factor 1"/>
    <property type="match status" value="1"/>
</dbReference>
<feature type="domain" description="BHLH" evidence="6">
    <location>
        <begin position="83"/>
        <end position="134"/>
    </location>
</feature>
<dbReference type="eggNOG" id="KOG4029">
    <property type="taxonomic scope" value="Eukaryota"/>
</dbReference>
<sequence>MATKTFETTCEPVYHPLVLVDTNGSYVKSSNPAINSSSSSTEIILVKCRPDSTSSTFINFKCENSSSCESSSSSSPSSFSSTVSINKRNERERNRVKLVNIGFQTLRQHIPDGCKSKMSKVETLRSAVKYIRFLESVLDDDAQSTTDGQVSSSTNSLCLENLENCIFFQ</sequence>
<keyword evidence="3" id="KW-0238">DNA-binding</keyword>
<dbReference type="PANTHER" id="PTHR23349:SF108">
    <property type="entry name" value="BHLH DOMAIN-CONTAINING PROTEIN"/>
    <property type="match status" value="1"/>
</dbReference>
<dbReference type="AlphaFoldDB" id="T1K3G8"/>
<proteinExistence type="predicted"/>
<protein>
    <recommendedName>
        <fullName evidence="6">BHLH domain-containing protein</fullName>
    </recommendedName>
</protein>
<dbReference type="GO" id="GO:0000981">
    <property type="term" value="F:DNA-binding transcription factor activity, RNA polymerase II-specific"/>
    <property type="evidence" value="ECO:0007669"/>
    <property type="project" value="TreeGrafter"/>
</dbReference>